<dbReference type="PATRIC" id="fig|1367847.3.peg.3718"/>
<keyword evidence="3" id="KW-1185">Reference proteome</keyword>
<reference evidence="2 3" key="1">
    <citation type="journal article" date="2014" name="BMC Genomics">
        <title>Architecture and functions of a multipartite genome of the methylotrophic bacterium Paracoccus aminophilus JCM 7686, containing primary and secondary chromids.</title>
        <authorList>
            <person name="Dziewit L."/>
            <person name="Czarnecki J."/>
            <person name="Wibberg D."/>
            <person name="Radlinska M."/>
            <person name="Mrozek P."/>
            <person name="Szymczak M."/>
            <person name="Schluter A."/>
            <person name="Puhler A."/>
            <person name="Bartosik D."/>
        </authorList>
    </citation>
    <scope>NUCLEOTIDE SEQUENCE [LARGE SCALE GENOMIC DNA]</scope>
    <source>
        <strain evidence="2">JCM 7686</strain>
        <plasmid evidence="3">Plasmid pAMI4</plasmid>
    </source>
</reference>
<evidence type="ECO:0008006" key="4">
    <source>
        <dbReference type="Google" id="ProtNLM"/>
    </source>
</evidence>
<proteinExistence type="predicted"/>
<gene>
    <name evidence="2" type="ORF">JCM7686_pAMI4p090</name>
</gene>
<feature type="chain" id="PRO_5004545082" description="17 kDa surface antigen" evidence="1">
    <location>
        <begin position="24"/>
        <end position="72"/>
    </location>
</feature>
<geneLocation type="plasmid" evidence="2 3">
    <name>pAMI4</name>
</geneLocation>
<dbReference type="EMBL" id="CP006652">
    <property type="protein sequence ID" value="AGT10781.1"/>
    <property type="molecule type" value="Genomic_DNA"/>
</dbReference>
<name>S5YZZ6_PARAH</name>
<evidence type="ECO:0000313" key="2">
    <source>
        <dbReference type="EMBL" id="AGT10781.1"/>
    </source>
</evidence>
<keyword evidence="1" id="KW-0732">Signal</keyword>
<sequence length="72" mass="6804">MIKNTTLLLVLALGLAACGPGRNSPMNSAAVRTVGGAAVGALVADKTGGSKTKGALIGAVAGGVSCVNGSCY</sequence>
<dbReference type="KEGG" id="pami:JCM7686_pAMI4p090"/>
<dbReference type="HOGENOM" id="CLU_2718634_0_0_5"/>
<keyword evidence="2" id="KW-0614">Plasmid</keyword>
<feature type="signal peptide" evidence="1">
    <location>
        <begin position="1"/>
        <end position="23"/>
    </location>
</feature>
<evidence type="ECO:0000256" key="1">
    <source>
        <dbReference type="SAM" id="SignalP"/>
    </source>
</evidence>
<dbReference type="Proteomes" id="UP000015480">
    <property type="component" value="Plasmid pAMI4"/>
</dbReference>
<protein>
    <recommendedName>
        <fullName evidence="4">17 kDa surface antigen</fullName>
    </recommendedName>
</protein>
<organism evidence="2 3">
    <name type="scientific">Paracoccus aminophilus JCM 7686</name>
    <dbReference type="NCBI Taxonomy" id="1367847"/>
    <lineage>
        <taxon>Bacteria</taxon>
        <taxon>Pseudomonadati</taxon>
        <taxon>Pseudomonadota</taxon>
        <taxon>Alphaproteobacteria</taxon>
        <taxon>Rhodobacterales</taxon>
        <taxon>Paracoccaceae</taxon>
        <taxon>Paracoccus</taxon>
    </lineage>
</organism>
<accession>S5YZZ6</accession>
<dbReference type="AlphaFoldDB" id="S5YZZ6"/>
<evidence type="ECO:0000313" key="3">
    <source>
        <dbReference type="Proteomes" id="UP000015480"/>
    </source>
</evidence>
<dbReference type="eggNOG" id="ENOG502ZI2Y">
    <property type="taxonomic scope" value="Bacteria"/>
</dbReference>
<dbReference type="PROSITE" id="PS51257">
    <property type="entry name" value="PROKAR_LIPOPROTEIN"/>
    <property type="match status" value="1"/>
</dbReference>